<feature type="compositionally biased region" description="Polar residues" evidence="1">
    <location>
        <begin position="225"/>
        <end position="236"/>
    </location>
</feature>
<protein>
    <submittedName>
        <fullName evidence="2">Uncharacterized protein</fullName>
    </submittedName>
</protein>
<feature type="compositionally biased region" description="Pro residues" evidence="1">
    <location>
        <begin position="241"/>
        <end position="251"/>
    </location>
</feature>
<gene>
    <name evidence="2" type="ORF">PV399_46690</name>
    <name evidence="3" type="ORF">PV666_50380</name>
</gene>
<evidence type="ECO:0000313" key="5">
    <source>
        <dbReference type="Proteomes" id="UP001282288"/>
    </source>
</evidence>
<dbReference type="Proteomes" id="UP001272987">
    <property type="component" value="Unassembled WGS sequence"/>
</dbReference>
<feature type="region of interest" description="Disordered" evidence="1">
    <location>
        <begin position="136"/>
        <end position="171"/>
    </location>
</feature>
<evidence type="ECO:0000313" key="3">
    <source>
        <dbReference type="EMBL" id="MDX3026010.1"/>
    </source>
</evidence>
<evidence type="ECO:0000256" key="1">
    <source>
        <dbReference type="SAM" id="MobiDB-lite"/>
    </source>
</evidence>
<dbReference type="AlphaFoldDB" id="A0AAP6BLS9"/>
<dbReference type="EMBL" id="JARAWP010000064">
    <property type="protein sequence ID" value="MDX3026010.1"/>
    <property type="molecule type" value="Genomic_DNA"/>
</dbReference>
<dbReference type="GeneID" id="69810295"/>
<organism evidence="2 5">
    <name type="scientific">Streptomyces acidiscabies</name>
    <dbReference type="NCBI Taxonomy" id="42234"/>
    <lineage>
        <taxon>Bacteria</taxon>
        <taxon>Bacillati</taxon>
        <taxon>Actinomycetota</taxon>
        <taxon>Actinomycetes</taxon>
        <taxon>Kitasatosporales</taxon>
        <taxon>Streptomycetaceae</taxon>
        <taxon>Streptomyces</taxon>
    </lineage>
</organism>
<comment type="caution">
    <text evidence="2">The sequence shown here is derived from an EMBL/GenBank/DDBJ whole genome shotgun (WGS) entry which is preliminary data.</text>
</comment>
<feature type="compositionally biased region" description="Gly residues" evidence="1">
    <location>
        <begin position="153"/>
        <end position="171"/>
    </location>
</feature>
<dbReference type="RefSeq" id="WP_050987329.1">
    <property type="nucleotide sequence ID" value="NZ_CP122369.1"/>
</dbReference>
<name>A0AAP6BLS9_9ACTN</name>
<evidence type="ECO:0000313" key="2">
    <source>
        <dbReference type="EMBL" id="MDX2967134.1"/>
    </source>
</evidence>
<feature type="compositionally biased region" description="Low complexity" evidence="1">
    <location>
        <begin position="193"/>
        <end position="205"/>
    </location>
</feature>
<accession>A0AAP6BLS9</accession>
<keyword evidence="4" id="KW-1185">Reference proteome</keyword>
<reference evidence="2 4" key="1">
    <citation type="journal article" date="2023" name="Microb. Genom.">
        <title>Mesoterricola silvestris gen. nov., sp. nov., Mesoterricola sediminis sp. nov., Geothrix oryzae sp. nov., Geothrix edaphica sp. nov., Geothrix rubra sp. nov., and Geothrix limicola sp. nov., six novel members of Acidobacteriota isolated from soils.</title>
        <authorList>
            <person name="Weisberg A.J."/>
            <person name="Pearce E."/>
            <person name="Kramer C.G."/>
            <person name="Chang J.H."/>
            <person name="Clarke C.R."/>
        </authorList>
    </citation>
    <scope>NUCLEOTIDE SEQUENCE</scope>
    <source>
        <strain evidence="3 4">NB05-1H</strain>
        <strain evidence="2">NRRL_B-16521</strain>
    </source>
</reference>
<evidence type="ECO:0000313" key="4">
    <source>
        <dbReference type="Proteomes" id="UP001272987"/>
    </source>
</evidence>
<sequence>MTQAEVGGVDERVPGRRWTVRLDPVGRGGVVRVSCSRPACAEQRFPTAAEGRAAAVAHLKAHLRAAPAPREGVYCACRADGCRTHMPAVGRNPRAEPWRCGGPVVLAVVTDREGRWWQAMECCSRCVAATPGARTVGAAQGAGGQGADRSGVAGAGASAGGAGTAAGAGGSAGTGAGVGGGAQHSAYAPAGTGAHSAAATAPGTGTPAGSGTGTPPGRPAVPQFSDHQPITPQFSDHQPAAPLPAPRPAPKTAPARRRPQIAKIAQRIIPNDLRPVELRDELIELGNLFRAYQKRDKPDLAVLADLQERKARAFVAWADATLEGVLRFEAQRAEQAAATIRMQHEQRTGTGTGIAYSGPVDGVIDGDGPAVTRLLTGLTQWEHARAVLAYVAEHTPLPGPEARLAVLMLTLRTAHTGTGNLVGQDLTGLGLTDPQALVEELTGSGWLEIPCTAEELLASRPENPTPITVPSLVPAEDEAGPFTFGKKMRPKLSGWAQRVVSDKKLRKKKAPATTRLLTLALAAQTDASGRLGPGGGGIALDRLTAWVPVDAAELKDLVEQLTTADWLAEADLTDTHLTGQLSERVLPVSCPLRKAE</sequence>
<dbReference type="EMBL" id="JARAWC010000083">
    <property type="protein sequence ID" value="MDX2967134.1"/>
    <property type="molecule type" value="Genomic_DNA"/>
</dbReference>
<proteinExistence type="predicted"/>
<dbReference type="Proteomes" id="UP001282288">
    <property type="component" value="Unassembled WGS sequence"/>
</dbReference>
<feature type="region of interest" description="Disordered" evidence="1">
    <location>
        <begin position="193"/>
        <end position="259"/>
    </location>
</feature>